<protein>
    <submittedName>
        <fullName evidence="2">Cortactin-binding protein 2</fullName>
    </submittedName>
</protein>
<name>A0ABQ8KZA9_LABRO</name>
<dbReference type="EMBL" id="JACTAM010002749">
    <property type="protein sequence ID" value="KAI2643776.1"/>
    <property type="molecule type" value="Genomic_DNA"/>
</dbReference>
<reference evidence="2 3" key="1">
    <citation type="submission" date="2022-01" db="EMBL/GenBank/DDBJ databases">
        <title>A high-quality chromosome-level genome assembly of rohu carp, Labeo rohita.</title>
        <authorList>
            <person name="Arick M.A. II"/>
            <person name="Hsu C.-Y."/>
            <person name="Magbanua Z."/>
            <person name="Pechanova O."/>
            <person name="Grover C."/>
            <person name="Miller E."/>
            <person name="Thrash A."/>
            <person name="Ezzel L."/>
            <person name="Alam S."/>
            <person name="Benzie J."/>
            <person name="Hamilton M."/>
            <person name="Karsi A."/>
            <person name="Lawrence M.L."/>
            <person name="Peterson D.G."/>
        </authorList>
    </citation>
    <scope>NUCLEOTIDE SEQUENCE [LARGE SCALE GENOMIC DNA]</scope>
    <source>
        <strain evidence="3">BAU-BD-2019</strain>
        <tissue evidence="2">Blood</tissue>
    </source>
</reference>
<feature type="coiled-coil region" evidence="1">
    <location>
        <begin position="2"/>
        <end position="62"/>
    </location>
</feature>
<sequence>MSQEAEKAFRRMQINKEREEEVRREMEAIKAKYESEIKEIQVKLEEEKAKGKEREFLFLERENTLLRNYQAGKINRVTTDSEQTKSCVIEQCKAMEEYMQKMEEIKKRYKEIEEIHAAEFKKIQERHSGNITTWNKTHGNCVLQ</sequence>
<organism evidence="2 3">
    <name type="scientific">Labeo rohita</name>
    <name type="common">Indian major carp</name>
    <name type="synonym">Cyprinus rohita</name>
    <dbReference type="NCBI Taxonomy" id="84645"/>
    <lineage>
        <taxon>Eukaryota</taxon>
        <taxon>Metazoa</taxon>
        <taxon>Chordata</taxon>
        <taxon>Craniata</taxon>
        <taxon>Vertebrata</taxon>
        <taxon>Euteleostomi</taxon>
        <taxon>Actinopterygii</taxon>
        <taxon>Neopterygii</taxon>
        <taxon>Teleostei</taxon>
        <taxon>Ostariophysi</taxon>
        <taxon>Cypriniformes</taxon>
        <taxon>Cyprinidae</taxon>
        <taxon>Labeoninae</taxon>
        <taxon>Labeonini</taxon>
        <taxon>Labeo</taxon>
    </lineage>
</organism>
<proteinExistence type="predicted"/>
<accession>A0ABQ8KZA9</accession>
<comment type="caution">
    <text evidence="2">The sequence shown here is derived from an EMBL/GenBank/DDBJ whole genome shotgun (WGS) entry which is preliminary data.</text>
</comment>
<evidence type="ECO:0000313" key="3">
    <source>
        <dbReference type="Proteomes" id="UP000830375"/>
    </source>
</evidence>
<evidence type="ECO:0000256" key="1">
    <source>
        <dbReference type="SAM" id="Coils"/>
    </source>
</evidence>
<keyword evidence="1" id="KW-0175">Coiled coil</keyword>
<keyword evidence="3" id="KW-1185">Reference proteome</keyword>
<gene>
    <name evidence="2" type="ORF">H4Q32_026946</name>
</gene>
<dbReference type="Proteomes" id="UP000830375">
    <property type="component" value="Unassembled WGS sequence"/>
</dbReference>
<evidence type="ECO:0000313" key="2">
    <source>
        <dbReference type="EMBL" id="KAI2643776.1"/>
    </source>
</evidence>